<organism evidence="1 2">
    <name type="scientific">Aliidiomarina taiwanensis</name>
    <dbReference type="NCBI Taxonomy" id="946228"/>
    <lineage>
        <taxon>Bacteria</taxon>
        <taxon>Pseudomonadati</taxon>
        <taxon>Pseudomonadota</taxon>
        <taxon>Gammaproteobacteria</taxon>
        <taxon>Alteromonadales</taxon>
        <taxon>Idiomarinaceae</taxon>
        <taxon>Aliidiomarina</taxon>
    </lineage>
</organism>
<gene>
    <name evidence="1" type="ORF">CWE15_01635</name>
</gene>
<dbReference type="OrthoDB" id="9886088at2"/>
<evidence type="ECO:0000313" key="1">
    <source>
        <dbReference type="EMBL" id="RUO43912.1"/>
    </source>
</evidence>
<dbReference type="Proteomes" id="UP000286976">
    <property type="component" value="Unassembled WGS sequence"/>
</dbReference>
<keyword evidence="2" id="KW-1185">Reference proteome</keyword>
<reference evidence="1 2" key="1">
    <citation type="journal article" date="2011" name="Front. Microbiol.">
        <title>Genomic signatures of strain selection and enhancement in Bacillus atrophaeus var. globigii, a historical biowarfare simulant.</title>
        <authorList>
            <person name="Gibbons H.S."/>
            <person name="Broomall S.M."/>
            <person name="McNew L.A."/>
            <person name="Daligault H."/>
            <person name="Chapman C."/>
            <person name="Bruce D."/>
            <person name="Karavis M."/>
            <person name="Krepps M."/>
            <person name="McGregor P.A."/>
            <person name="Hong C."/>
            <person name="Park K.H."/>
            <person name="Akmal A."/>
            <person name="Feldman A."/>
            <person name="Lin J.S."/>
            <person name="Chang W.E."/>
            <person name="Higgs B.W."/>
            <person name="Demirev P."/>
            <person name="Lindquist J."/>
            <person name="Liem A."/>
            <person name="Fochler E."/>
            <person name="Read T.D."/>
            <person name="Tapia R."/>
            <person name="Johnson S."/>
            <person name="Bishop-Lilly K.A."/>
            <person name="Detter C."/>
            <person name="Han C."/>
            <person name="Sozhamannan S."/>
            <person name="Rosenzweig C.N."/>
            <person name="Skowronski E.W."/>
        </authorList>
    </citation>
    <scope>NUCLEOTIDE SEQUENCE [LARGE SCALE GENOMIC DNA]</scope>
    <source>
        <strain evidence="1 2">AIT1</strain>
    </source>
</reference>
<sequence length="174" mass="20447">MINLLMLAVWPTLISREPLGEPVQIAGLSVQSWFVYEPSDRVQQQLVQADCLVLPVTSTTSWQCLTNEVMYTWDYSVQPSIWSESRRLEEQTQQHISWNGVHMSVDVNRTPLYQLYHQTRQQARSEGAQVYLNQQFQKAFVWAWWQRGLDITVTGWQDEEGISHLLRVERNRQP</sequence>
<dbReference type="EMBL" id="PIPQ01000001">
    <property type="protein sequence ID" value="RUO43912.1"/>
    <property type="molecule type" value="Genomic_DNA"/>
</dbReference>
<protein>
    <submittedName>
        <fullName evidence="1">Uncharacterized protein</fullName>
    </submittedName>
</protein>
<accession>A0A432X938</accession>
<comment type="caution">
    <text evidence="1">The sequence shown here is derived from an EMBL/GenBank/DDBJ whole genome shotgun (WGS) entry which is preliminary data.</text>
</comment>
<dbReference type="RefSeq" id="WP_126756305.1">
    <property type="nucleotide sequence ID" value="NZ_PIPQ01000001.1"/>
</dbReference>
<name>A0A432X938_9GAMM</name>
<evidence type="ECO:0000313" key="2">
    <source>
        <dbReference type="Proteomes" id="UP000286976"/>
    </source>
</evidence>
<proteinExistence type="predicted"/>
<dbReference type="AlphaFoldDB" id="A0A432X938"/>